<dbReference type="GO" id="GO:0015095">
    <property type="term" value="F:magnesium ion transmembrane transporter activity"/>
    <property type="evidence" value="ECO:0007669"/>
    <property type="project" value="TreeGrafter"/>
</dbReference>
<evidence type="ECO:0000256" key="8">
    <source>
        <dbReference type="ARBA" id="ARBA00023065"/>
    </source>
</evidence>
<feature type="transmembrane region" description="Helical" evidence="11">
    <location>
        <begin position="624"/>
        <end position="647"/>
    </location>
</feature>
<dbReference type="InterPro" id="IPR045863">
    <property type="entry name" value="CorA_TM1_TM2"/>
</dbReference>
<evidence type="ECO:0000256" key="7">
    <source>
        <dbReference type="ARBA" id="ARBA00022989"/>
    </source>
</evidence>
<evidence type="ECO:0000256" key="10">
    <source>
        <dbReference type="SAM" id="MobiDB-lite"/>
    </source>
</evidence>
<evidence type="ECO:0000256" key="9">
    <source>
        <dbReference type="ARBA" id="ARBA00023136"/>
    </source>
</evidence>
<keyword evidence="3" id="KW-1003">Cell membrane</keyword>
<keyword evidence="8" id="KW-0406">Ion transport</keyword>
<protein>
    <recommendedName>
        <fullName evidence="14">Cation transporter</fullName>
    </recommendedName>
</protein>
<keyword evidence="5 11" id="KW-0812">Transmembrane</keyword>
<dbReference type="GO" id="GO:0015087">
    <property type="term" value="F:cobalt ion transmembrane transporter activity"/>
    <property type="evidence" value="ECO:0007669"/>
    <property type="project" value="TreeGrafter"/>
</dbReference>
<gene>
    <name evidence="12" type="ORF">ECC02_004721</name>
</gene>
<comment type="subcellular location">
    <subcellularLocation>
        <location evidence="1">Cell membrane</location>
        <topology evidence="1">Multi-pass membrane protein</topology>
    </subcellularLocation>
</comment>
<dbReference type="PANTHER" id="PTHR46494:SF1">
    <property type="entry name" value="CORA FAMILY METAL ION TRANSPORTER (EUROFUNG)"/>
    <property type="match status" value="1"/>
</dbReference>
<keyword evidence="6" id="KW-0460">Magnesium</keyword>
<feature type="region of interest" description="Disordered" evidence="10">
    <location>
        <begin position="78"/>
        <end position="151"/>
    </location>
</feature>
<feature type="compositionally biased region" description="Low complexity" evidence="10">
    <location>
        <begin position="115"/>
        <end position="151"/>
    </location>
</feature>
<dbReference type="Proteomes" id="UP000583944">
    <property type="component" value="Unassembled WGS sequence"/>
</dbReference>
<dbReference type="GO" id="GO:0005886">
    <property type="term" value="C:plasma membrane"/>
    <property type="evidence" value="ECO:0007669"/>
    <property type="project" value="UniProtKB-SubCell"/>
</dbReference>
<organism evidence="12 13">
    <name type="scientific">Trypanosoma cruzi</name>
    <dbReference type="NCBI Taxonomy" id="5693"/>
    <lineage>
        <taxon>Eukaryota</taxon>
        <taxon>Discoba</taxon>
        <taxon>Euglenozoa</taxon>
        <taxon>Kinetoplastea</taxon>
        <taxon>Metakinetoplastina</taxon>
        <taxon>Trypanosomatida</taxon>
        <taxon>Trypanosomatidae</taxon>
        <taxon>Trypanosoma</taxon>
        <taxon>Schizotrypanum</taxon>
    </lineage>
</organism>
<dbReference type="GO" id="GO:0050897">
    <property type="term" value="F:cobalt ion binding"/>
    <property type="evidence" value="ECO:0007669"/>
    <property type="project" value="TreeGrafter"/>
</dbReference>
<evidence type="ECO:0000256" key="6">
    <source>
        <dbReference type="ARBA" id="ARBA00022842"/>
    </source>
</evidence>
<evidence type="ECO:0000256" key="5">
    <source>
        <dbReference type="ARBA" id="ARBA00022692"/>
    </source>
</evidence>
<evidence type="ECO:0000313" key="13">
    <source>
        <dbReference type="Proteomes" id="UP000583944"/>
    </source>
</evidence>
<evidence type="ECO:0000313" key="12">
    <source>
        <dbReference type="EMBL" id="KAF5222207.1"/>
    </source>
</evidence>
<evidence type="ECO:0008006" key="14">
    <source>
        <dbReference type="Google" id="ProtNLM"/>
    </source>
</evidence>
<dbReference type="VEuPathDB" id="TriTrypDB:BCY84_02075"/>
<feature type="region of interest" description="Disordered" evidence="10">
    <location>
        <begin position="1"/>
        <end position="28"/>
    </location>
</feature>
<evidence type="ECO:0000256" key="2">
    <source>
        <dbReference type="ARBA" id="ARBA00022448"/>
    </source>
</evidence>
<dbReference type="VEuPathDB" id="TriTrypDB:ECC02_004721"/>
<dbReference type="Pfam" id="PF01544">
    <property type="entry name" value="CorA"/>
    <property type="match status" value="1"/>
</dbReference>
<sequence length="686" mass="77626">MSGQDVSVREAQQLEPIDTQDEAELSLREPGSALEVVKSIQQFHELFQSGALSEEEFRSAKARLLRLDGPLLSEASSRVSYFSERPHHRRRRGRGSKDSRFSGASTKHDERGKSHSSSSKNKNNNTISSSSSTSSSSSSSSTSSSGSSKSTDFMIAPRAQVWHLLISESDTDNTIATTNGATGVETSVVPFLSAGDEKEQPSVLGTVPAWETMQSSSPTVQQRRYGTFHSQWKIQRMSLPLPQGRLRVPLRSSQEVRVEYFNCLGASGDRFSDVMLRDEELRPPYFLRKRGAAPMDTRESGVDLTVVMGQEWKAGEELTTSSNSANSNLEMCLNWYWIDMVGRDASLRKYKSALRFLTKRFNICESFLIDRDHSIVMPQICASPKVPTQFLVCLRVATPQIALDSDSVLELTNRWIIVVDLSQKLVITIHHMDCACLANMRNQWSSVMKGSNIAFQEFLFKLFHDAVNTYESSLEAHANLLDLCESKLFFSGCVGLCKASREEEHRQDQLSDRKVLSYFANSSHSSFLTQLLDHKSTKPVDKSVMNMFLYHLHCRTNAQYRTLSITQTVLAESFTKLRLCSKEHANQMCVHCIELINQSLEIRDEAKTLLNLHISLQSFRSNELMAVLTKFSVFFTPCSFLAAVYGMNFTRIPEFRWDYGYYYFWIACLGMCLLIYVYMGRRGLLH</sequence>
<keyword evidence="2" id="KW-0813">Transport</keyword>
<dbReference type="EMBL" id="JABDHM010000029">
    <property type="protein sequence ID" value="KAF5222207.1"/>
    <property type="molecule type" value="Genomic_DNA"/>
</dbReference>
<evidence type="ECO:0000256" key="3">
    <source>
        <dbReference type="ARBA" id="ARBA00022475"/>
    </source>
</evidence>
<dbReference type="GO" id="GO:0000287">
    <property type="term" value="F:magnesium ion binding"/>
    <property type="evidence" value="ECO:0007669"/>
    <property type="project" value="TreeGrafter"/>
</dbReference>
<feature type="transmembrane region" description="Helical" evidence="11">
    <location>
        <begin position="659"/>
        <end position="679"/>
    </location>
</feature>
<keyword evidence="4" id="KW-0997">Cell inner membrane</keyword>
<dbReference type="FunFam" id="1.20.58.340:FF:000001">
    <property type="entry name" value="Magnesium transport protein CorA"/>
    <property type="match status" value="1"/>
</dbReference>
<dbReference type="InterPro" id="IPR002523">
    <property type="entry name" value="MgTranspt_CorA/ZnTranspt_ZntB"/>
</dbReference>
<dbReference type="PANTHER" id="PTHR46494">
    <property type="entry name" value="CORA FAMILY METAL ION TRANSPORTER (EUROFUNG)"/>
    <property type="match status" value="1"/>
</dbReference>
<keyword evidence="9 11" id="KW-0472">Membrane</keyword>
<accession>A0A7J6Y687</accession>
<evidence type="ECO:0000256" key="1">
    <source>
        <dbReference type="ARBA" id="ARBA00004651"/>
    </source>
</evidence>
<evidence type="ECO:0000256" key="11">
    <source>
        <dbReference type="SAM" id="Phobius"/>
    </source>
</evidence>
<dbReference type="SUPFAM" id="SSF144083">
    <property type="entry name" value="Magnesium transport protein CorA, transmembrane region"/>
    <property type="match status" value="1"/>
</dbReference>
<name>A0A7J6Y687_TRYCR</name>
<proteinExistence type="predicted"/>
<dbReference type="AlphaFoldDB" id="A0A7J6Y687"/>
<evidence type="ECO:0000256" key="4">
    <source>
        <dbReference type="ARBA" id="ARBA00022519"/>
    </source>
</evidence>
<comment type="caution">
    <text evidence="12">The sequence shown here is derived from an EMBL/GenBank/DDBJ whole genome shotgun (WGS) entry which is preliminary data.</text>
</comment>
<keyword evidence="7 11" id="KW-1133">Transmembrane helix</keyword>
<feature type="compositionally biased region" description="Basic and acidic residues" evidence="10">
    <location>
        <begin position="95"/>
        <end position="113"/>
    </location>
</feature>
<reference evidence="12 13" key="1">
    <citation type="journal article" date="2019" name="Genome Biol. Evol.">
        <title>Nanopore Sequencing Significantly Improves Genome Assembly of the Protozoan Parasite Trypanosoma cruzi.</title>
        <authorList>
            <person name="Diaz-Viraque F."/>
            <person name="Pita S."/>
            <person name="Greif G."/>
            <person name="de Souza R.C.M."/>
            <person name="Iraola G."/>
            <person name="Robello C."/>
        </authorList>
    </citation>
    <scope>NUCLEOTIDE SEQUENCE [LARGE SCALE GENOMIC DNA]</scope>
    <source>
        <strain evidence="12 13">Berenice</strain>
    </source>
</reference>
<dbReference type="Gene3D" id="1.20.58.340">
    <property type="entry name" value="Magnesium transport protein CorA, transmembrane region"/>
    <property type="match status" value="1"/>
</dbReference>